<dbReference type="Proteomes" id="UP001497516">
    <property type="component" value="Chromosome 2"/>
</dbReference>
<gene>
    <name evidence="1" type="ORF">LTRI10_LOCUS13737</name>
</gene>
<sequence>MAARTRRIVMAERTRCTAMAARTRRNRCLRRPPNAMLETATTVCCRGGTIATAREEGKLRRVIAVEEGEVLVCYPIGNERD</sequence>
<proteinExistence type="predicted"/>
<evidence type="ECO:0000313" key="1">
    <source>
        <dbReference type="EMBL" id="CAL1371686.1"/>
    </source>
</evidence>
<name>A0AAV2DF10_9ROSI</name>
<keyword evidence="2" id="KW-1185">Reference proteome</keyword>
<reference evidence="1 2" key="1">
    <citation type="submission" date="2024-04" db="EMBL/GenBank/DDBJ databases">
        <authorList>
            <person name="Fracassetti M."/>
        </authorList>
    </citation>
    <scope>NUCLEOTIDE SEQUENCE [LARGE SCALE GENOMIC DNA]</scope>
</reference>
<protein>
    <submittedName>
        <fullName evidence="1">Uncharacterized protein</fullName>
    </submittedName>
</protein>
<dbReference type="AlphaFoldDB" id="A0AAV2DF10"/>
<dbReference type="EMBL" id="OZ034815">
    <property type="protein sequence ID" value="CAL1371686.1"/>
    <property type="molecule type" value="Genomic_DNA"/>
</dbReference>
<organism evidence="1 2">
    <name type="scientific">Linum trigynum</name>
    <dbReference type="NCBI Taxonomy" id="586398"/>
    <lineage>
        <taxon>Eukaryota</taxon>
        <taxon>Viridiplantae</taxon>
        <taxon>Streptophyta</taxon>
        <taxon>Embryophyta</taxon>
        <taxon>Tracheophyta</taxon>
        <taxon>Spermatophyta</taxon>
        <taxon>Magnoliopsida</taxon>
        <taxon>eudicotyledons</taxon>
        <taxon>Gunneridae</taxon>
        <taxon>Pentapetalae</taxon>
        <taxon>rosids</taxon>
        <taxon>fabids</taxon>
        <taxon>Malpighiales</taxon>
        <taxon>Linaceae</taxon>
        <taxon>Linum</taxon>
    </lineage>
</organism>
<accession>A0AAV2DF10</accession>
<evidence type="ECO:0000313" key="2">
    <source>
        <dbReference type="Proteomes" id="UP001497516"/>
    </source>
</evidence>